<feature type="region of interest" description="Disordered" evidence="2">
    <location>
        <begin position="1"/>
        <end position="23"/>
    </location>
</feature>
<comment type="caution">
    <text evidence="3">The sequence shown here is derived from an EMBL/GenBank/DDBJ whole genome shotgun (WGS) entry which is preliminary data.</text>
</comment>
<accession>A0A6L9QC30</accession>
<evidence type="ECO:0000256" key="1">
    <source>
        <dbReference type="SAM" id="Coils"/>
    </source>
</evidence>
<dbReference type="EMBL" id="JAAGLI010000213">
    <property type="protein sequence ID" value="NEA22652.1"/>
    <property type="molecule type" value="Genomic_DNA"/>
</dbReference>
<evidence type="ECO:0000256" key="2">
    <source>
        <dbReference type="SAM" id="MobiDB-lite"/>
    </source>
</evidence>
<reference evidence="3 4" key="1">
    <citation type="submission" date="2020-01" db="EMBL/GenBank/DDBJ databases">
        <title>Insect and environment-associated Actinomycetes.</title>
        <authorList>
            <person name="Currrie C."/>
            <person name="Chevrette M."/>
            <person name="Carlson C."/>
            <person name="Stubbendieck R."/>
            <person name="Wendt-Pienkowski E."/>
        </authorList>
    </citation>
    <scope>NUCLEOTIDE SEQUENCE [LARGE SCALE GENOMIC DNA]</scope>
    <source>
        <strain evidence="3 4">SID10258</strain>
    </source>
</reference>
<evidence type="ECO:0000313" key="4">
    <source>
        <dbReference type="Proteomes" id="UP000475532"/>
    </source>
</evidence>
<name>A0A6L9QC30_9ACTN</name>
<keyword evidence="1" id="KW-0175">Coiled coil</keyword>
<evidence type="ECO:0000313" key="3">
    <source>
        <dbReference type="EMBL" id="NEA22652.1"/>
    </source>
</evidence>
<dbReference type="AlphaFoldDB" id="A0A6L9QC30"/>
<sequence length="118" mass="12485">MPYTTHGHWPGPGQPIRPAPHKSACGGAERCPDCIADATADLLGAVTGRVAAATAALRDALEALKKAEQERDENAAKLAALVQVKTWRNEDGKAFVFVEDLLDAIGHPTTRTENADVS</sequence>
<dbReference type="RefSeq" id="WP_163054468.1">
    <property type="nucleotide sequence ID" value="NZ_JAAGLI010000213.1"/>
</dbReference>
<feature type="coiled-coil region" evidence="1">
    <location>
        <begin position="50"/>
        <end position="84"/>
    </location>
</feature>
<gene>
    <name evidence="3" type="ORF">G3I70_09120</name>
</gene>
<protein>
    <submittedName>
        <fullName evidence="3">Uncharacterized protein</fullName>
    </submittedName>
</protein>
<proteinExistence type="predicted"/>
<dbReference type="Proteomes" id="UP000475532">
    <property type="component" value="Unassembled WGS sequence"/>
</dbReference>
<organism evidence="3 4">
    <name type="scientific">Actinomadura bangladeshensis</name>
    <dbReference type="NCBI Taxonomy" id="453573"/>
    <lineage>
        <taxon>Bacteria</taxon>
        <taxon>Bacillati</taxon>
        <taxon>Actinomycetota</taxon>
        <taxon>Actinomycetes</taxon>
        <taxon>Streptosporangiales</taxon>
        <taxon>Thermomonosporaceae</taxon>
        <taxon>Actinomadura</taxon>
    </lineage>
</organism>